<dbReference type="Pfam" id="PF00480">
    <property type="entry name" value="ROK"/>
    <property type="match status" value="1"/>
</dbReference>
<organism evidence="2 3">
    <name type="scientific">Krasilnikoviella flava</name>
    <dbReference type="NCBI Taxonomy" id="526729"/>
    <lineage>
        <taxon>Bacteria</taxon>
        <taxon>Bacillati</taxon>
        <taxon>Actinomycetota</taxon>
        <taxon>Actinomycetes</taxon>
        <taxon>Micrococcales</taxon>
        <taxon>Promicromonosporaceae</taxon>
        <taxon>Krasilnikoviella</taxon>
    </lineage>
</organism>
<name>A0A1T5LXJ4_9MICO</name>
<reference evidence="2 3" key="1">
    <citation type="submission" date="2017-02" db="EMBL/GenBank/DDBJ databases">
        <authorList>
            <person name="Peterson S.W."/>
        </authorList>
    </citation>
    <scope>NUCLEOTIDE SEQUENCE [LARGE SCALE GENOMIC DNA]</scope>
    <source>
        <strain evidence="2 3">DSM 21481</strain>
    </source>
</reference>
<dbReference type="PANTHER" id="PTHR18964">
    <property type="entry name" value="ROK (REPRESSOR, ORF, KINASE) FAMILY"/>
    <property type="match status" value="1"/>
</dbReference>
<accession>A0A1T5LXJ4</accession>
<dbReference type="SUPFAM" id="SSF53067">
    <property type="entry name" value="Actin-like ATPase domain"/>
    <property type="match status" value="1"/>
</dbReference>
<gene>
    <name evidence="2" type="ORF">SAMN04324258_4027</name>
</gene>
<dbReference type="STRING" id="526729.SAMN04324258_4027"/>
<dbReference type="InterPro" id="IPR000600">
    <property type="entry name" value="ROK"/>
</dbReference>
<comment type="similarity">
    <text evidence="1">Belongs to the ROK (NagC/XylR) family.</text>
</comment>
<dbReference type="PANTHER" id="PTHR18964:SF149">
    <property type="entry name" value="BIFUNCTIONAL UDP-N-ACETYLGLUCOSAMINE 2-EPIMERASE_N-ACETYLMANNOSAMINE KINASE"/>
    <property type="match status" value="1"/>
</dbReference>
<dbReference type="PROSITE" id="PS01125">
    <property type="entry name" value="ROK"/>
    <property type="match status" value="1"/>
</dbReference>
<dbReference type="EMBL" id="FUZQ01000008">
    <property type="protein sequence ID" value="SKC80554.1"/>
    <property type="molecule type" value="Genomic_DNA"/>
</dbReference>
<dbReference type="GO" id="GO:0016301">
    <property type="term" value="F:kinase activity"/>
    <property type="evidence" value="ECO:0007669"/>
    <property type="project" value="UniProtKB-KW"/>
</dbReference>
<evidence type="ECO:0000256" key="1">
    <source>
        <dbReference type="ARBA" id="ARBA00006479"/>
    </source>
</evidence>
<dbReference type="AlphaFoldDB" id="A0A1T5LXJ4"/>
<protein>
    <submittedName>
        <fullName evidence="2">Glucokinase</fullName>
    </submittedName>
</protein>
<dbReference type="Proteomes" id="UP000189777">
    <property type="component" value="Unassembled WGS sequence"/>
</dbReference>
<proteinExistence type="inferred from homology"/>
<dbReference type="InterPro" id="IPR049874">
    <property type="entry name" value="ROK_cs"/>
</dbReference>
<evidence type="ECO:0000313" key="2">
    <source>
        <dbReference type="EMBL" id="SKC80554.1"/>
    </source>
</evidence>
<dbReference type="Gene3D" id="3.30.420.40">
    <property type="match status" value="2"/>
</dbReference>
<keyword evidence="2" id="KW-0418">Kinase</keyword>
<keyword evidence="2" id="KW-0808">Transferase</keyword>
<evidence type="ECO:0000313" key="3">
    <source>
        <dbReference type="Proteomes" id="UP000189777"/>
    </source>
</evidence>
<dbReference type="InterPro" id="IPR043129">
    <property type="entry name" value="ATPase_NBD"/>
</dbReference>
<sequence>MMTRSRQGVPGTTVGIDVGGTMLRGGLVGPDGSLRDVVRRPLPHGPEARHAAVLELARDLGQDAVAVGVAVAGVVDDGRLLLSANLGLGDIDLRTALVESTGLPSEVVNDAQAAALAEVRGGSAQGLVLVVTVGTGIGGAVVLDGKLVRGRGFAGEIGHVVVDRGGLPCGCGAAGCWEGLASGESLRRAAERVLPGPDRTVDRLVAAADSGDPGAVGALMEAAEAFADGLNGMCAVLAPHRIVLGGGVFARGGLVADVYRSQASTRRWVRGAEITMAAQGDHAGLLGAGLAARDLVAGPPTGVLAAL</sequence>
<keyword evidence="3" id="KW-1185">Reference proteome</keyword>